<dbReference type="EMBL" id="JACCJC010000064">
    <property type="protein sequence ID" value="KAF6230846.1"/>
    <property type="molecule type" value="Genomic_DNA"/>
</dbReference>
<keyword evidence="3" id="KW-1185">Reference proteome</keyword>
<accession>A0A8H6FLP6</accession>
<sequence>MSDCAYAVFRPFPLTPKPAFLADPGGFLGAHGSSGWVNSCEEFVMCIDSSHILNSEVHLRATTTPDTTPNTIFDQKEGQSRNSKFKSETDLVSVS</sequence>
<dbReference type="Proteomes" id="UP000578531">
    <property type="component" value="Unassembled WGS sequence"/>
</dbReference>
<evidence type="ECO:0000313" key="2">
    <source>
        <dbReference type="EMBL" id="KAF6230846.1"/>
    </source>
</evidence>
<proteinExistence type="predicted"/>
<feature type="region of interest" description="Disordered" evidence="1">
    <location>
        <begin position="63"/>
        <end position="95"/>
    </location>
</feature>
<reference evidence="2 3" key="1">
    <citation type="journal article" date="2020" name="Genomics">
        <title>Complete, high-quality genomes from long-read metagenomic sequencing of two wolf lichen thalli reveals enigmatic genome architecture.</title>
        <authorList>
            <person name="McKenzie S.K."/>
            <person name="Walston R.F."/>
            <person name="Allen J.L."/>
        </authorList>
    </citation>
    <scope>NUCLEOTIDE SEQUENCE [LARGE SCALE GENOMIC DNA]</scope>
    <source>
        <strain evidence="2">WasteWater2</strain>
    </source>
</reference>
<evidence type="ECO:0000313" key="3">
    <source>
        <dbReference type="Proteomes" id="UP000578531"/>
    </source>
</evidence>
<feature type="compositionally biased region" description="Basic and acidic residues" evidence="1">
    <location>
        <begin position="74"/>
        <end position="89"/>
    </location>
</feature>
<dbReference type="GeneID" id="59292608"/>
<name>A0A8H6FLP6_9LECA</name>
<organism evidence="2 3">
    <name type="scientific">Letharia columbiana</name>
    <dbReference type="NCBI Taxonomy" id="112416"/>
    <lineage>
        <taxon>Eukaryota</taxon>
        <taxon>Fungi</taxon>
        <taxon>Dikarya</taxon>
        <taxon>Ascomycota</taxon>
        <taxon>Pezizomycotina</taxon>
        <taxon>Lecanoromycetes</taxon>
        <taxon>OSLEUM clade</taxon>
        <taxon>Lecanoromycetidae</taxon>
        <taxon>Lecanorales</taxon>
        <taxon>Lecanorineae</taxon>
        <taxon>Parmeliaceae</taxon>
        <taxon>Letharia</taxon>
    </lineage>
</organism>
<dbReference type="AlphaFoldDB" id="A0A8H6FLP6"/>
<protein>
    <submittedName>
        <fullName evidence="2">Uncharacterized protein</fullName>
    </submittedName>
</protein>
<dbReference type="RefSeq" id="XP_037160279.1">
    <property type="nucleotide sequence ID" value="XM_037312847.1"/>
</dbReference>
<evidence type="ECO:0000256" key="1">
    <source>
        <dbReference type="SAM" id="MobiDB-lite"/>
    </source>
</evidence>
<comment type="caution">
    <text evidence="2">The sequence shown here is derived from an EMBL/GenBank/DDBJ whole genome shotgun (WGS) entry which is preliminary data.</text>
</comment>
<gene>
    <name evidence="2" type="ORF">HO173_010962</name>
</gene>